<dbReference type="Proteomes" id="UP000246464">
    <property type="component" value="Chromosome 20"/>
</dbReference>
<evidence type="ECO:0000256" key="1">
    <source>
        <dbReference type="SAM" id="Phobius"/>
    </source>
</evidence>
<keyword evidence="1" id="KW-0812">Transmembrane</keyword>
<accession>A0A2U9CSH1</accession>
<feature type="transmembrane region" description="Helical" evidence="1">
    <location>
        <begin position="368"/>
        <end position="386"/>
    </location>
</feature>
<dbReference type="EMBL" id="CP026262">
    <property type="protein sequence ID" value="AWP19548.1"/>
    <property type="molecule type" value="Genomic_DNA"/>
</dbReference>
<keyword evidence="1" id="KW-0472">Membrane</keyword>
<keyword evidence="1" id="KW-1133">Transmembrane helix</keyword>
<evidence type="ECO:0000313" key="3">
    <source>
        <dbReference type="Proteomes" id="UP000246464"/>
    </source>
</evidence>
<name>A0A2U9CSH1_SCOMX</name>
<evidence type="ECO:0000313" key="2">
    <source>
        <dbReference type="EMBL" id="AWP19548.1"/>
    </source>
</evidence>
<reference evidence="2 3" key="1">
    <citation type="submission" date="2017-12" db="EMBL/GenBank/DDBJ databases">
        <title>Integrating genomic resources of turbot (Scophthalmus maximus) in depth evaluation of genetic and physical mapping variation across individuals.</title>
        <authorList>
            <person name="Martinez P."/>
        </authorList>
    </citation>
    <scope>NUCLEOTIDE SEQUENCE [LARGE SCALE GENOMIC DNA]</scope>
</reference>
<proteinExistence type="predicted"/>
<feature type="transmembrane region" description="Helical" evidence="1">
    <location>
        <begin position="71"/>
        <end position="98"/>
    </location>
</feature>
<gene>
    <name evidence="2" type="ORF">SMAX5B_008371</name>
</gene>
<keyword evidence="3" id="KW-1185">Reference proteome</keyword>
<organism evidence="2 3">
    <name type="scientific">Scophthalmus maximus</name>
    <name type="common">Turbot</name>
    <name type="synonym">Psetta maxima</name>
    <dbReference type="NCBI Taxonomy" id="52904"/>
    <lineage>
        <taxon>Eukaryota</taxon>
        <taxon>Metazoa</taxon>
        <taxon>Chordata</taxon>
        <taxon>Craniata</taxon>
        <taxon>Vertebrata</taxon>
        <taxon>Euteleostomi</taxon>
        <taxon>Actinopterygii</taxon>
        <taxon>Neopterygii</taxon>
        <taxon>Teleostei</taxon>
        <taxon>Neoteleostei</taxon>
        <taxon>Acanthomorphata</taxon>
        <taxon>Carangaria</taxon>
        <taxon>Pleuronectiformes</taxon>
        <taxon>Pleuronectoidei</taxon>
        <taxon>Scophthalmidae</taxon>
        <taxon>Scophthalmus</taxon>
    </lineage>
</organism>
<protein>
    <submittedName>
        <fullName evidence="2">Uncharacterized protein</fullName>
    </submittedName>
</protein>
<dbReference type="AlphaFoldDB" id="A0A2U9CSH1"/>
<sequence>MKDVDGGLKALAELTGHPLSEGEERAIERDMRSDEEVDYGKILALLKRKSDAVADGIDLHRDNQDSFWARYGLYVALSAVALVLVGSCACCVLCCWLCMSWKKSNSLRDSRVSQFGHKIDTKASTVNKLKKALEAVKRVATSERGKGLASAVGAAVINNRETISKLAKVIGVPEDKVATVDQILKVGNGFYMNDVDGGLKALAELTGHPLSEGEERAIERDMRSDEEVDYGKILALLKCKSDARVATSERGKGLASAVGAAVINNRETISKLAKVIGVPEDKVATVDQILKVGNGFYMNDVDGGLKALAELTGHPLSEGEERAIERDMRSDEEVDYGKILALLKRKSDAVADGIDLHRDNQDSFWARYGLYVALSAVALVLSQVQLKFTADRG</sequence>